<dbReference type="Proteomes" id="UP000014137">
    <property type="component" value="Unassembled WGS sequence"/>
</dbReference>
<proteinExistence type="predicted"/>
<feature type="compositionally biased region" description="Basic and acidic residues" evidence="1">
    <location>
        <begin position="1"/>
        <end position="20"/>
    </location>
</feature>
<feature type="region of interest" description="Disordered" evidence="1">
    <location>
        <begin position="1"/>
        <end position="38"/>
    </location>
</feature>
<evidence type="ECO:0000313" key="2">
    <source>
        <dbReference type="EMBL" id="EMD23162.1"/>
    </source>
</evidence>
<protein>
    <submittedName>
        <fullName evidence="2">Uncharacterized protein</fullName>
    </submittedName>
</protein>
<accession>M2QAQ7</accession>
<sequence>MAKHEEKANQDSKDPDEKKGTQGGGGDDDPQGRHRSGQ</sequence>
<dbReference type="AlphaFoldDB" id="M2QAQ7"/>
<evidence type="ECO:0000256" key="1">
    <source>
        <dbReference type="SAM" id="MobiDB-lite"/>
    </source>
</evidence>
<name>M2QAQ7_9PSEU</name>
<gene>
    <name evidence="2" type="ORF">C791_7524</name>
</gene>
<dbReference type="PATRIC" id="fig|1238180.3.peg.7126"/>
<dbReference type="EMBL" id="ANMG01000079">
    <property type="protein sequence ID" value="EMD23162.1"/>
    <property type="molecule type" value="Genomic_DNA"/>
</dbReference>
<reference evidence="2 3" key="1">
    <citation type="submission" date="2012-10" db="EMBL/GenBank/DDBJ databases">
        <title>Genome assembly of Amycolatopsis azurea DSM 43854.</title>
        <authorList>
            <person name="Khatri I."/>
            <person name="Kaur I."/>
            <person name="Subramanian S."/>
            <person name="Mayilraj S."/>
        </authorList>
    </citation>
    <scope>NUCLEOTIDE SEQUENCE [LARGE SCALE GENOMIC DNA]</scope>
    <source>
        <strain evidence="2 3">DSM 43854</strain>
    </source>
</reference>
<organism evidence="2 3">
    <name type="scientific">Amycolatopsis azurea DSM 43854</name>
    <dbReference type="NCBI Taxonomy" id="1238180"/>
    <lineage>
        <taxon>Bacteria</taxon>
        <taxon>Bacillati</taxon>
        <taxon>Actinomycetota</taxon>
        <taxon>Actinomycetes</taxon>
        <taxon>Pseudonocardiales</taxon>
        <taxon>Pseudonocardiaceae</taxon>
        <taxon>Amycolatopsis</taxon>
    </lineage>
</organism>
<comment type="caution">
    <text evidence="2">The sequence shown here is derived from an EMBL/GenBank/DDBJ whole genome shotgun (WGS) entry which is preliminary data.</text>
</comment>
<evidence type="ECO:0000313" key="3">
    <source>
        <dbReference type="Proteomes" id="UP000014137"/>
    </source>
</evidence>